<comment type="subcellular location">
    <subcellularLocation>
        <location evidence="1">Nucleus</location>
    </subcellularLocation>
</comment>
<keyword evidence="3" id="KW-0539">Nucleus</keyword>
<evidence type="ECO:0000256" key="2">
    <source>
        <dbReference type="ARBA" id="ARBA00020595"/>
    </source>
</evidence>
<dbReference type="InterPro" id="IPR026097">
    <property type="entry name" value="S100PBP"/>
</dbReference>
<dbReference type="EMBL" id="JBHFQA010000005">
    <property type="protein sequence ID" value="KAL2098829.1"/>
    <property type="molecule type" value="Genomic_DNA"/>
</dbReference>
<evidence type="ECO:0000256" key="1">
    <source>
        <dbReference type="ARBA" id="ARBA00004123"/>
    </source>
</evidence>
<dbReference type="PANTHER" id="PTHR14455">
    <property type="entry name" value="ASKOPOS"/>
    <property type="match status" value="1"/>
</dbReference>
<feature type="region of interest" description="Disordered" evidence="4">
    <location>
        <begin position="120"/>
        <end position="156"/>
    </location>
</feature>
<feature type="compositionally biased region" description="Basic and acidic residues" evidence="4">
    <location>
        <begin position="15"/>
        <end position="25"/>
    </location>
</feature>
<evidence type="ECO:0000313" key="6">
    <source>
        <dbReference type="Proteomes" id="UP001591681"/>
    </source>
</evidence>
<feature type="compositionally biased region" description="Polar residues" evidence="4">
    <location>
        <begin position="1"/>
        <end position="14"/>
    </location>
</feature>
<dbReference type="PANTHER" id="PTHR14455:SF0">
    <property type="entry name" value="S100P-BINDING PROTEIN"/>
    <property type="match status" value="1"/>
</dbReference>
<dbReference type="Proteomes" id="UP001591681">
    <property type="component" value="Unassembled WGS sequence"/>
</dbReference>
<protein>
    <recommendedName>
        <fullName evidence="2">S100P-binding protein</fullName>
    </recommendedName>
</protein>
<gene>
    <name evidence="5" type="ORF">ACEWY4_005309</name>
</gene>
<name>A0ABD1KI65_9TELE</name>
<evidence type="ECO:0000256" key="4">
    <source>
        <dbReference type="SAM" id="MobiDB-lite"/>
    </source>
</evidence>
<dbReference type="Pfam" id="PF15427">
    <property type="entry name" value="S100PBPR"/>
    <property type="match status" value="1"/>
</dbReference>
<evidence type="ECO:0000256" key="3">
    <source>
        <dbReference type="ARBA" id="ARBA00023242"/>
    </source>
</evidence>
<accession>A0ABD1KI65</accession>
<evidence type="ECO:0000313" key="5">
    <source>
        <dbReference type="EMBL" id="KAL2098829.1"/>
    </source>
</evidence>
<proteinExistence type="predicted"/>
<dbReference type="GO" id="GO:0005634">
    <property type="term" value="C:nucleus"/>
    <property type="evidence" value="ECO:0007669"/>
    <property type="project" value="UniProtKB-SubCell"/>
</dbReference>
<feature type="compositionally biased region" description="Polar residues" evidence="4">
    <location>
        <begin position="125"/>
        <end position="136"/>
    </location>
</feature>
<organism evidence="5 6">
    <name type="scientific">Coilia grayii</name>
    <name type="common">Gray's grenadier anchovy</name>
    <dbReference type="NCBI Taxonomy" id="363190"/>
    <lineage>
        <taxon>Eukaryota</taxon>
        <taxon>Metazoa</taxon>
        <taxon>Chordata</taxon>
        <taxon>Craniata</taxon>
        <taxon>Vertebrata</taxon>
        <taxon>Euteleostomi</taxon>
        <taxon>Actinopterygii</taxon>
        <taxon>Neopterygii</taxon>
        <taxon>Teleostei</taxon>
        <taxon>Clupei</taxon>
        <taxon>Clupeiformes</taxon>
        <taxon>Clupeoidei</taxon>
        <taxon>Engraulidae</taxon>
        <taxon>Coilinae</taxon>
        <taxon>Coilia</taxon>
    </lineage>
</organism>
<sequence length="243" mass="27434">MCQFNMSRQGSPTAKSEELQSPKGERHLCPVLGSAEIARLSPIRSSKEPLLLESCEDEGYITRSFIQDLPFTPVISTPLRGPRSAATLPVSEFSLDDTDYSWESTLLQVQVKSKVVLPKSRDASESSTPPDSSPAVSTFKAGRRVTPPSHKRPRVFNRPNEWQKEKDKYVQAVTQHMREKPKGGVMNELLDLMNTVASEQHPWQHPSDLTTRNYKPANHGGSLYSLEEWKESNGGDYRRFSRY</sequence>
<dbReference type="AlphaFoldDB" id="A0ABD1KI65"/>
<keyword evidence="6" id="KW-1185">Reference proteome</keyword>
<reference evidence="5 6" key="1">
    <citation type="submission" date="2024-09" db="EMBL/GenBank/DDBJ databases">
        <title>A chromosome-level genome assembly of Gray's grenadier anchovy, Coilia grayii.</title>
        <authorList>
            <person name="Fu Z."/>
        </authorList>
    </citation>
    <scope>NUCLEOTIDE SEQUENCE [LARGE SCALE GENOMIC DNA]</scope>
    <source>
        <strain evidence="5">G4</strain>
        <tissue evidence="5">Muscle</tissue>
    </source>
</reference>
<comment type="caution">
    <text evidence="5">The sequence shown here is derived from an EMBL/GenBank/DDBJ whole genome shotgun (WGS) entry which is preliminary data.</text>
</comment>
<feature type="region of interest" description="Disordered" evidence="4">
    <location>
        <begin position="1"/>
        <end position="25"/>
    </location>
</feature>